<dbReference type="InterPro" id="IPR007314">
    <property type="entry name" value="Cofac_haem-bd_dom"/>
</dbReference>
<name>A0A3P5XQ59_9RHOB</name>
<evidence type="ECO:0000259" key="1">
    <source>
        <dbReference type="Pfam" id="PF04187"/>
    </source>
</evidence>
<evidence type="ECO:0000313" key="3">
    <source>
        <dbReference type="Proteomes" id="UP000277498"/>
    </source>
</evidence>
<gene>
    <name evidence="2" type="ORF">XINFAN_02376</name>
</gene>
<dbReference type="EMBL" id="UXAW01000072">
    <property type="protein sequence ID" value="VDC30007.1"/>
    <property type="molecule type" value="Genomic_DNA"/>
</dbReference>
<proteinExistence type="predicted"/>
<organism evidence="2 3">
    <name type="scientific">Pseudogemmobacter humi</name>
    <dbReference type="NCBI Taxonomy" id="2483812"/>
    <lineage>
        <taxon>Bacteria</taxon>
        <taxon>Pseudomonadati</taxon>
        <taxon>Pseudomonadota</taxon>
        <taxon>Alphaproteobacteria</taxon>
        <taxon>Rhodobacterales</taxon>
        <taxon>Paracoccaceae</taxon>
        <taxon>Pseudogemmobacter</taxon>
    </lineage>
</organism>
<dbReference type="SUPFAM" id="SSF159501">
    <property type="entry name" value="EreA/ChaN-like"/>
    <property type="match status" value="1"/>
</dbReference>
<dbReference type="CDD" id="cd14727">
    <property type="entry name" value="ChanN-like"/>
    <property type="match status" value="1"/>
</dbReference>
<feature type="domain" description="Haem-binding uptake Tiki superfamily ChaN" evidence="1">
    <location>
        <begin position="59"/>
        <end position="250"/>
    </location>
</feature>
<dbReference type="AlphaFoldDB" id="A0A3P5XQ59"/>
<dbReference type="Pfam" id="PF04187">
    <property type="entry name" value="Cofac_haem_bdg"/>
    <property type="match status" value="1"/>
</dbReference>
<reference evidence="2 3" key="1">
    <citation type="submission" date="2018-11" db="EMBL/GenBank/DDBJ databases">
        <authorList>
            <person name="Criscuolo A."/>
        </authorList>
    </citation>
    <scope>NUCLEOTIDE SEQUENCE [LARGE SCALE GENOMIC DNA]</scope>
    <source>
        <strain evidence="2">ACIP111625</strain>
    </source>
</reference>
<evidence type="ECO:0000313" key="2">
    <source>
        <dbReference type="EMBL" id="VDC30007.1"/>
    </source>
</evidence>
<dbReference type="Gene3D" id="3.40.50.11550">
    <property type="match status" value="2"/>
</dbReference>
<sequence length="298" mass="31243">MAASLYRRAGGGQRGLERHAVPVHDRGMKTLVKPVAATLLAAFLALPAMAQEIAAPDLDTLPAADVWFLGEVHDNAAHHLGQARAVAALAPKALVFEMVGPEPGDLPAFDDAAALADALNWGEGWPDFALYHPIFLAAPDARIYGAEVPRERARRAFSEGAAAVFGPEAGRYGLDTPLAPGDQAARVEEQFAAHCGAMPREMMTGMVEAQRLRDASLAEAAARAYAETGGPVAVITGNGHARRDHGAPALLAGAAPELRILTLGQIERGGEAPEAPPYDLWLLTEPAPREDPCAGLKG</sequence>
<dbReference type="Proteomes" id="UP000277498">
    <property type="component" value="Unassembled WGS sequence"/>
</dbReference>
<accession>A0A3P5XQ59</accession>
<keyword evidence="3" id="KW-1185">Reference proteome</keyword>
<protein>
    <recommendedName>
        <fullName evidence="1">Haem-binding uptake Tiki superfamily ChaN domain-containing protein</fullName>
    </recommendedName>
</protein>